<evidence type="ECO:0000313" key="2">
    <source>
        <dbReference type="EMBL" id="SVD79997.1"/>
    </source>
</evidence>
<reference evidence="2" key="1">
    <citation type="submission" date="2018-05" db="EMBL/GenBank/DDBJ databases">
        <authorList>
            <person name="Lanie J.A."/>
            <person name="Ng W.-L."/>
            <person name="Kazmierczak K.M."/>
            <person name="Andrzejewski T.M."/>
            <person name="Davidsen T.M."/>
            <person name="Wayne K.J."/>
            <person name="Tettelin H."/>
            <person name="Glass J.I."/>
            <person name="Rusch D."/>
            <person name="Podicherti R."/>
            <person name="Tsui H.-C.T."/>
            <person name="Winkler M.E."/>
        </authorList>
    </citation>
    <scope>NUCLEOTIDE SEQUENCE</scope>
</reference>
<feature type="non-terminal residue" evidence="2">
    <location>
        <position position="1"/>
    </location>
</feature>
<protein>
    <submittedName>
        <fullName evidence="2">Uncharacterized protein</fullName>
    </submittedName>
</protein>
<organism evidence="2">
    <name type="scientific">marine metagenome</name>
    <dbReference type="NCBI Taxonomy" id="408172"/>
    <lineage>
        <taxon>unclassified sequences</taxon>
        <taxon>metagenomes</taxon>
        <taxon>ecological metagenomes</taxon>
    </lineage>
</organism>
<keyword evidence="1" id="KW-0472">Membrane</keyword>
<feature type="transmembrane region" description="Helical" evidence="1">
    <location>
        <begin position="12"/>
        <end position="31"/>
    </location>
</feature>
<dbReference type="AlphaFoldDB" id="A0A382Y9I2"/>
<sequence length="65" mass="7771">VLAEASYLRRTIWVKAKMSGLYILLAFQYWLKKNLIPFKWTAVSNFDGTIILLLIRLMLMHRRMI</sequence>
<feature type="transmembrane region" description="Helical" evidence="1">
    <location>
        <begin position="37"/>
        <end position="59"/>
    </location>
</feature>
<gene>
    <name evidence="2" type="ORF">METZ01_LOCUS432851</name>
</gene>
<name>A0A382Y9I2_9ZZZZ</name>
<dbReference type="EMBL" id="UINC01174063">
    <property type="protein sequence ID" value="SVD79997.1"/>
    <property type="molecule type" value="Genomic_DNA"/>
</dbReference>
<proteinExistence type="predicted"/>
<keyword evidence="1" id="KW-0812">Transmembrane</keyword>
<accession>A0A382Y9I2</accession>
<evidence type="ECO:0000256" key="1">
    <source>
        <dbReference type="SAM" id="Phobius"/>
    </source>
</evidence>
<keyword evidence="1" id="KW-1133">Transmembrane helix</keyword>